<feature type="transmembrane region" description="Helical" evidence="1">
    <location>
        <begin position="118"/>
        <end position="135"/>
    </location>
</feature>
<comment type="caution">
    <text evidence="2">The sequence shown here is derived from an EMBL/GenBank/DDBJ whole genome shotgun (WGS) entry which is preliminary data.</text>
</comment>
<evidence type="ECO:0000313" key="2">
    <source>
        <dbReference type="EMBL" id="KAA6306137.1"/>
    </source>
</evidence>
<protein>
    <recommendedName>
        <fullName evidence="3">DUF2975 domain-containing protein</fullName>
    </recommendedName>
</protein>
<evidence type="ECO:0000256" key="1">
    <source>
        <dbReference type="SAM" id="Phobius"/>
    </source>
</evidence>
<keyword evidence="1" id="KW-1133">Transmembrane helix</keyword>
<sequence>MEAEIKHTLKILYIQFLLFVFIPILLAVAYETDTLSIGLYAEDVRMQYIMETIGILVVIACVPAALMLFRFVQKREIENGALPVALKHYVYLCAVRLSLLEIAVVLNVIVSYITLNNLGGFCVLMALTASAFCLPSKKRLYTELKIQQPDTE</sequence>
<feature type="transmembrane region" description="Helical" evidence="1">
    <location>
        <begin position="89"/>
        <end position="112"/>
    </location>
</feature>
<name>A0A5J4P9I8_9ZZZZ</name>
<reference evidence="2" key="1">
    <citation type="submission" date="2019-03" db="EMBL/GenBank/DDBJ databases">
        <title>Single cell metagenomics reveals metabolic interactions within the superorganism composed of flagellate Streblomastix strix and complex community of Bacteroidetes bacteria on its surface.</title>
        <authorList>
            <person name="Treitli S.C."/>
            <person name="Kolisko M."/>
            <person name="Husnik F."/>
            <person name="Keeling P."/>
            <person name="Hampl V."/>
        </authorList>
    </citation>
    <scope>NUCLEOTIDE SEQUENCE</scope>
    <source>
        <strain evidence="2">STM</strain>
    </source>
</reference>
<dbReference type="EMBL" id="SNRY01010143">
    <property type="protein sequence ID" value="KAA6306137.1"/>
    <property type="molecule type" value="Genomic_DNA"/>
</dbReference>
<evidence type="ECO:0008006" key="3">
    <source>
        <dbReference type="Google" id="ProtNLM"/>
    </source>
</evidence>
<proteinExistence type="predicted"/>
<gene>
    <name evidence="2" type="ORF">EZS27_042208</name>
</gene>
<accession>A0A5J4P9I8</accession>
<dbReference type="AlphaFoldDB" id="A0A5J4P9I8"/>
<keyword evidence="1" id="KW-0812">Transmembrane</keyword>
<keyword evidence="1" id="KW-0472">Membrane</keyword>
<feature type="transmembrane region" description="Helical" evidence="1">
    <location>
        <begin position="49"/>
        <end position="69"/>
    </location>
</feature>
<feature type="transmembrane region" description="Helical" evidence="1">
    <location>
        <begin position="12"/>
        <end position="29"/>
    </location>
</feature>
<organism evidence="2">
    <name type="scientific">termite gut metagenome</name>
    <dbReference type="NCBI Taxonomy" id="433724"/>
    <lineage>
        <taxon>unclassified sequences</taxon>
        <taxon>metagenomes</taxon>
        <taxon>organismal metagenomes</taxon>
    </lineage>
</organism>